<name>A0ABQ0QGP3_9PROT</name>
<dbReference type="EMBL" id="BAQB01000003">
    <property type="protein sequence ID" value="GBR44095.1"/>
    <property type="molecule type" value="Genomic_DNA"/>
</dbReference>
<dbReference type="CDD" id="cd02869">
    <property type="entry name" value="PseudoU_synth_RluA_like"/>
    <property type="match status" value="1"/>
</dbReference>
<evidence type="ECO:0000313" key="3">
    <source>
        <dbReference type="EMBL" id="GBR44095.1"/>
    </source>
</evidence>
<comment type="similarity">
    <text evidence="1">Belongs to the pseudouridine synthase RluA family.</text>
</comment>
<dbReference type="Gene3D" id="3.30.2350.10">
    <property type="entry name" value="Pseudouridine synthase"/>
    <property type="match status" value="1"/>
</dbReference>
<reference evidence="3" key="1">
    <citation type="submission" date="2013-04" db="EMBL/GenBank/DDBJ databases">
        <title>The genome sequencing project of 58 acetic acid bacteria.</title>
        <authorList>
            <person name="Okamoto-Kainuma A."/>
            <person name="Ishikawa M."/>
            <person name="Umino S."/>
            <person name="Koizumi Y."/>
            <person name="Shiwa Y."/>
            <person name="Yoshikawa H."/>
            <person name="Matsutani M."/>
            <person name="Matsushita K."/>
        </authorList>
    </citation>
    <scope>NUCLEOTIDE SEQUENCE</scope>
    <source>
        <strain evidence="3">NBRC 106556</strain>
    </source>
</reference>
<feature type="domain" description="Pseudouridine synthase RsuA/RluA-like" evidence="2">
    <location>
        <begin position="2"/>
        <end position="97"/>
    </location>
</feature>
<evidence type="ECO:0000259" key="2">
    <source>
        <dbReference type="Pfam" id="PF00849"/>
    </source>
</evidence>
<dbReference type="Proteomes" id="UP001062443">
    <property type="component" value="Unassembled WGS sequence"/>
</dbReference>
<dbReference type="SUPFAM" id="SSF55120">
    <property type="entry name" value="Pseudouridine synthase"/>
    <property type="match status" value="1"/>
</dbReference>
<evidence type="ECO:0000256" key="1">
    <source>
        <dbReference type="ARBA" id="ARBA00010876"/>
    </source>
</evidence>
<sequence>MIARRKTALIAAQNAFTQRHVHKTYWAIVNGRPPNEEGTLTVPLKKHTTPTGWRMISDPEGDHAETHWRVLTHKDGKSLLELDLKTGRTHQARIHCAILGTPILGDNVYGQQHSHGLHLLARGLTVTLPEENLTAQAPLPEHFLAIFDHTLHA</sequence>
<protein>
    <submittedName>
        <fullName evidence="3">Ribosomal RNA large subunit 23S rRNA pseudouridine synthase A</fullName>
    </submittedName>
</protein>
<organism evidence="3 4">
    <name type="scientific">Neokomagataea tanensis NBRC 106556</name>
    <dbReference type="NCBI Taxonomy" id="1223519"/>
    <lineage>
        <taxon>Bacteria</taxon>
        <taxon>Pseudomonadati</taxon>
        <taxon>Pseudomonadota</taxon>
        <taxon>Alphaproteobacteria</taxon>
        <taxon>Acetobacterales</taxon>
        <taxon>Acetobacteraceae</taxon>
        <taxon>Neokomagataea</taxon>
    </lineage>
</organism>
<comment type="caution">
    <text evidence="3">The sequence shown here is derived from an EMBL/GenBank/DDBJ whole genome shotgun (WGS) entry which is preliminary data.</text>
</comment>
<dbReference type="Pfam" id="PF00849">
    <property type="entry name" value="PseudoU_synth_2"/>
    <property type="match status" value="1"/>
</dbReference>
<proteinExistence type="inferred from homology"/>
<dbReference type="InterPro" id="IPR050188">
    <property type="entry name" value="RluA_PseudoU_synthase"/>
</dbReference>
<dbReference type="InterPro" id="IPR020103">
    <property type="entry name" value="PsdUridine_synth_cat_dom_sf"/>
</dbReference>
<dbReference type="PANTHER" id="PTHR21600:SF44">
    <property type="entry name" value="RIBOSOMAL LARGE SUBUNIT PSEUDOURIDINE SYNTHASE D"/>
    <property type="match status" value="1"/>
</dbReference>
<keyword evidence="4" id="KW-1185">Reference proteome</keyword>
<accession>A0ABQ0QGP3</accession>
<dbReference type="PANTHER" id="PTHR21600">
    <property type="entry name" value="MITOCHONDRIAL RNA PSEUDOURIDINE SYNTHASE"/>
    <property type="match status" value="1"/>
</dbReference>
<evidence type="ECO:0000313" key="4">
    <source>
        <dbReference type="Proteomes" id="UP001062443"/>
    </source>
</evidence>
<dbReference type="InterPro" id="IPR006145">
    <property type="entry name" value="PsdUridine_synth_RsuA/RluA"/>
</dbReference>
<gene>
    <name evidence="3" type="ORF">AA106556_0310</name>
</gene>